<dbReference type="SUPFAM" id="SSF103515">
    <property type="entry name" value="Autotransporter"/>
    <property type="match status" value="1"/>
</dbReference>
<dbReference type="Pfam" id="PF03797">
    <property type="entry name" value="Autotransporter"/>
    <property type="match status" value="1"/>
</dbReference>
<comment type="caution">
    <text evidence="2">The sequence shown here is derived from an EMBL/GenBank/DDBJ whole genome shotgun (WGS) entry which is preliminary data.</text>
</comment>
<evidence type="ECO:0000259" key="1">
    <source>
        <dbReference type="PROSITE" id="PS51208"/>
    </source>
</evidence>
<sequence length="315" mass="32135">MQDFDNLLTSFPVLANDSAVAAAQAQQGLGQTMRQGFFAGAGQFGMQLHGGFSWTDRNPTTVGARRTNSGAVSLGYGVSDAVSVGVTASFAGTSLANNGFDMSAGPGLAAWARYSAGGAAGTGLQAEAAFGWSRAEGEITRGRLLANVDLATGSSSLETWGGTASIGYGMELGGWLVTPHAGLTHYQTTRAAYTETGASFNASYDEMQVSRTDLTLGVTGEIRVGAQGTLSFGAGIERALGGQDAVLSGTSDIPGMTTFNIPASFVANQTRGYVTAGYAHDFGNGMTLSGDLRVGHAVYGTSPEVRGGLALGFSF</sequence>
<name>A0ABQ1QLI3_9RHOB</name>
<dbReference type="RefSeq" id="WP_188526727.1">
    <property type="nucleotide sequence ID" value="NZ_BMGI01000002.1"/>
</dbReference>
<evidence type="ECO:0000313" key="2">
    <source>
        <dbReference type="EMBL" id="GGD29424.1"/>
    </source>
</evidence>
<organism evidence="2 3">
    <name type="scientific">Sinisalibacter lacisalsi</name>
    <dbReference type="NCBI Taxonomy" id="1526570"/>
    <lineage>
        <taxon>Bacteria</taxon>
        <taxon>Pseudomonadati</taxon>
        <taxon>Pseudomonadota</taxon>
        <taxon>Alphaproteobacteria</taxon>
        <taxon>Rhodobacterales</taxon>
        <taxon>Roseobacteraceae</taxon>
        <taxon>Sinisalibacter</taxon>
    </lineage>
</organism>
<proteinExistence type="predicted"/>
<accession>A0ABQ1QLI3</accession>
<reference evidence="3" key="1">
    <citation type="journal article" date="2019" name="Int. J. Syst. Evol. Microbiol.">
        <title>The Global Catalogue of Microorganisms (GCM) 10K type strain sequencing project: providing services to taxonomists for standard genome sequencing and annotation.</title>
        <authorList>
            <consortium name="The Broad Institute Genomics Platform"/>
            <consortium name="The Broad Institute Genome Sequencing Center for Infectious Disease"/>
            <person name="Wu L."/>
            <person name="Ma J."/>
        </authorList>
    </citation>
    <scope>NUCLEOTIDE SEQUENCE [LARGE SCALE GENOMIC DNA]</scope>
    <source>
        <strain evidence="3">CGMCC 1.12922</strain>
    </source>
</reference>
<evidence type="ECO:0000313" key="3">
    <source>
        <dbReference type="Proteomes" id="UP000617355"/>
    </source>
</evidence>
<keyword evidence="3" id="KW-1185">Reference proteome</keyword>
<dbReference type="InterPro" id="IPR036709">
    <property type="entry name" value="Autotransporte_beta_dom_sf"/>
</dbReference>
<dbReference type="PROSITE" id="PS51208">
    <property type="entry name" value="AUTOTRANSPORTER"/>
    <property type="match status" value="1"/>
</dbReference>
<dbReference type="Gene3D" id="2.40.128.130">
    <property type="entry name" value="Autotransporter beta-domain"/>
    <property type="match status" value="1"/>
</dbReference>
<protein>
    <recommendedName>
        <fullName evidence="1">Autotransporter domain-containing protein</fullName>
    </recommendedName>
</protein>
<gene>
    <name evidence="2" type="ORF">GCM10011358_11810</name>
</gene>
<dbReference type="SMART" id="SM00869">
    <property type="entry name" value="Autotransporter"/>
    <property type="match status" value="1"/>
</dbReference>
<dbReference type="EMBL" id="BMGI01000002">
    <property type="protein sequence ID" value="GGD29424.1"/>
    <property type="molecule type" value="Genomic_DNA"/>
</dbReference>
<dbReference type="Proteomes" id="UP000617355">
    <property type="component" value="Unassembled WGS sequence"/>
</dbReference>
<dbReference type="InterPro" id="IPR005546">
    <property type="entry name" value="Autotransporte_beta"/>
</dbReference>
<feature type="domain" description="Autotransporter" evidence="1">
    <location>
        <begin position="39"/>
        <end position="315"/>
    </location>
</feature>